<evidence type="ECO:0000313" key="2">
    <source>
        <dbReference type="EMBL" id="CAB4877099.1"/>
    </source>
</evidence>
<dbReference type="Gene3D" id="3.30.1230.10">
    <property type="entry name" value="YlxR-like"/>
    <property type="match status" value="1"/>
</dbReference>
<sequence length="64" mass="6926">MVGRYEAGRGAWLCAGSPACFERATKRGALERALRVGVSNDDIEGLRVRIYGAERVGNGDPKMD</sequence>
<dbReference type="EMBL" id="CAFBLK010000233">
    <property type="protein sequence ID" value="CAB4877099.1"/>
    <property type="molecule type" value="Genomic_DNA"/>
</dbReference>
<feature type="domain" description="YlxR" evidence="1">
    <location>
        <begin position="6"/>
        <end position="44"/>
    </location>
</feature>
<dbReference type="InterPro" id="IPR035931">
    <property type="entry name" value="YlxR-like_sf"/>
</dbReference>
<dbReference type="Pfam" id="PF04296">
    <property type="entry name" value="YlxR"/>
    <property type="match status" value="1"/>
</dbReference>
<evidence type="ECO:0000313" key="3">
    <source>
        <dbReference type="EMBL" id="CAB5001167.1"/>
    </source>
</evidence>
<accession>A0A6J7E938</accession>
<organism evidence="2">
    <name type="scientific">freshwater metagenome</name>
    <dbReference type="NCBI Taxonomy" id="449393"/>
    <lineage>
        <taxon>unclassified sequences</taxon>
        <taxon>metagenomes</taxon>
        <taxon>ecological metagenomes</taxon>
    </lineage>
</organism>
<reference evidence="2" key="1">
    <citation type="submission" date="2020-05" db="EMBL/GenBank/DDBJ databases">
        <authorList>
            <person name="Chiriac C."/>
            <person name="Salcher M."/>
            <person name="Ghai R."/>
            <person name="Kavagutti S V."/>
        </authorList>
    </citation>
    <scope>NUCLEOTIDE SEQUENCE</scope>
</reference>
<name>A0A6J7E938_9ZZZZ</name>
<protein>
    <submittedName>
        <fullName evidence="2">Unannotated protein</fullName>
    </submittedName>
</protein>
<gene>
    <name evidence="2" type="ORF">UFOPK3317_01215</name>
    <name evidence="3" type="ORF">UFOPK3974_01520</name>
</gene>
<dbReference type="AlphaFoldDB" id="A0A6J7E938"/>
<proteinExistence type="predicted"/>
<dbReference type="SUPFAM" id="SSF64376">
    <property type="entry name" value="YlxR-like"/>
    <property type="match status" value="1"/>
</dbReference>
<dbReference type="EMBL" id="CAFBOR010000269">
    <property type="protein sequence ID" value="CAB5001167.1"/>
    <property type="molecule type" value="Genomic_DNA"/>
</dbReference>
<dbReference type="InterPro" id="IPR007393">
    <property type="entry name" value="YlxR_dom"/>
</dbReference>
<evidence type="ECO:0000259" key="1">
    <source>
        <dbReference type="Pfam" id="PF04296"/>
    </source>
</evidence>